<feature type="transmembrane region" description="Helical" evidence="1">
    <location>
        <begin position="90"/>
        <end position="112"/>
    </location>
</feature>
<dbReference type="Proteomes" id="UP000824073">
    <property type="component" value="Unassembled WGS sequence"/>
</dbReference>
<keyword evidence="1" id="KW-0812">Transmembrane</keyword>
<dbReference type="Pfam" id="PF06898">
    <property type="entry name" value="YqfD"/>
    <property type="match status" value="1"/>
</dbReference>
<evidence type="ECO:0000313" key="3">
    <source>
        <dbReference type="Proteomes" id="UP000824073"/>
    </source>
</evidence>
<keyword evidence="1" id="KW-0472">Membrane</keyword>
<proteinExistence type="predicted"/>
<gene>
    <name evidence="2" type="ORF">IAB67_04155</name>
</gene>
<name>A0A9D1IVF0_9CLOT</name>
<dbReference type="AlphaFoldDB" id="A0A9D1IVF0"/>
<dbReference type="EMBL" id="DVMR01000035">
    <property type="protein sequence ID" value="HIU43471.1"/>
    <property type="molecule type" value="Genomic_DNA"/>
</dbReference>
<reference evidence="2" key="2">
    <citation type="journal article" date="2021" name="PeerJ">
        <title>Extensive microbial diversity within the chicken gut microbiome revealed by metagenomics and culture.</title>
        <authorList>
            <person name="Gilroy R."/>
            <person name="Ravi A."/>
            <person name="Getino M."/>
            <person name="Pursley I."/>
            <person name="Horton D.L."/>
            <person name="Alikhan N.F."/>
            <person name="Baker D."/>
            <person name="Gharbi K."/>
            <person name="Hall N."/>
            <person name="Watson M."/>
            <person name="Adriaenssens E.M."/>
            <person name="Foster-Nyarko E."/>
            <person name="Jarju S."/>
            <person name="Secka A."/>
            <person name="Antonio M."/>
            <person name="Oren A."/>
            <person name="Chaudhuri R.R."/>
            <person name="La Ragione R."/>
            <person name="Hildebrand F."/>
            <person name="Pallen M.J."/>
        </authorList>
    </citation>
    <scope>NUCLEOTIDE SEQUENCE</scope>
    <source>
        <strain evidence="2">CHK191-8634</strain>
    </source>
</reference>
<evidence type="ECO:0000313" key="2">
    <source>
        <dbReference type="EMBL" id="HIU43471.1"/>
    </source>
</evidence>
<organism evidence="2 3">
    <name type="scientific">Candidatus Ventrousia excrementavium</name>
    <dbReference type="NCBI Taxonomy" id="2840961"/>
    <lineage>
        <taxon>Bacteria</taxon>
        <taxon>Bacillati</taxon>
        <taxon>Bacillota</taxon>
        <taxon>Clostridia</taxon>
        <taxon>Eubacteriales</taxon>
        <taxon>Clostridiaceae</taxon>
        <taxon>Clostridiaceae incertae sedis</taxon>
        <taxon>Candidatus Ventrousia</taxon>
    </lineage>
</organism>
<comment type="caution">
    <text evidence="2">The sequence shown here is derived from an EMBL/GenBank/DDBJ whole genome shotgun (WGS) entry which is preliminary data.</text>
</comment>
<sequence>MLMQCVNFLRGSVRISVQGAGIERFLNVCAANGIAFWGVHRVAPDRIEASVRISGFFALRPYARRTMCRIRVTGKSGAPFYGRRLRRRHALVLGAVLCAAILYALSGFVWTISIEGCESMTQAEVMTLLEQNGLYIGARTSGINAGAVRNALLEQTDRLSYLAVNLHGSHAQVIVREHGVVREELDIDTPCDVVADKTGVIDSLIVRSGTAMTEVGKTVEAGELLASGTMLSQQGETWLVHADAEATLRTWRTVQLALSDQIDAAVPTGEIKTRHALIIGSKRLNLYLVESAPFACYDKKVEKKSLSVSENLRFPLTLVTETYIELERAPLELSEEKCAETLHERLLDMLERQAADAAVTELDYRFEKKDGRLVATLQAECLERCGVQVPLGAADGQP</sequence>
<dbReference type="InterPro" id="IPR010690">
    <property type="entry name" value="YqfD"/>
</dbReference>
<protein>
    <submittedName>
        <fullName evidence="2">Sporulation protein YqfD</fullName>
    </submittedName>
</protein>
<reference evidence="2" key="1">
    <citation type="submission" date="2020-10" db="EMBL/GenBank/DDBJ databases">
        <authorList>
            <person name="Gilroy R."/>
        </authorList>
    </citation>
    <scope>NUCLEOTIDE SEQUENCE</scope>
    <source>
        <strain evidence="2">CHK191-8634</strain>
    </source>
</reference>
<accession>A0A9D1IVF0</accession>
<keyword evidence="1" id="KW-1133">Transmembrane helix</keyword>
<dbReference type="PIRSF" id="PIRSF029895">
    <property type="entry name" value="SpoIV"/>
    <property type="match status" value="1"/>
</dbReference>
<evidence type="ECO:0000256" key="1">
    <source>
        <dbReference type="SAM" id="Phobius"/>
    </source>
</evidence>